<protein>
    <submittedName>
        <fullName evidence="2">Uncharacterized protein</fullName>
    </submittedName>
</protein>
<dbReference type="Gene3D" id="1.20.58.340">
    <property type="entry name" value="Magnesium transport protein CorA, transmembrane region"/>
    <property type="match status" value="1"/>
</dbReference>
<feature type="transmembrane region" description="Helical" evidence="1">
    <location>
        <begin position="383"/>
        <end position="405"/>
    </location>
</feature>
<feature type="transmembrane region" description="Helical" evidence="1">
    <location>
        <begin position="347"/>
        <end position="371"/>
    </location>
</feature>
<keyword evidence="1" id="KW-1133">Transmembrane helix</keyword>
<dbReference type="EMBL" id="NHYD01000875">
    <property type="protein sequence ID" value="PPQ93028.1"/>
    <property type="molecule type" value="Genomic_DNA"/>
</dbReference>
<dbReference type="Proteomes" id="UP000283269">
    <property type="component" value="Unassembled WGS sequence"/>
</dbReference>
<organism evidence="2 3">
    <name type="scientific">Psilocybe cyanescens</name>
    <dbReference type="NCBI Taxonomy" id="93625"/>
    <lineage>
        <taxon>Eukaryota</taxon>
        <taxon>Fungi</taxon>
        <taxon>Dikarya</taxon>
        <taxon>Basidiomycota</taxon>
        <taxon>Agaricomycotina</taxon>
        <taxon>Agaricomycetes</taxon>
        <taxon>Agaricomycetidae</taxon>
        <taxon>Agaricales</taxon>
        <taxon>Agaricineae</taxon>
        <taxon>Strophariaceae</taxon>
        <taxon>Psilocybe</taxon>
    </lineage>
</organism>
<name>A0A409XQM0_PSICY</name>
<accession>A0A409XQM0</accession>
<sequence>VASTYGEAVHNQHTTVVDLLEIYPDEISWKPKLDHSRLLHHFQAEDVLDKDKAQSLRILFVEDLNFPVANSRTQDIGSDVNTTAYWLRQRFGVSPLFFSCITVSTYVVKIGNANHVRRENGRYVSLDGMYRFSSGLHSRPVHVWFSHSLVNGQSSTYIIHHCPENAKNTILSYVEKKNIPMLLRPLTIDTFLTEDGLNDWGQDVILAREQLLKYEKSRISLYSPAQVAEAVEILHSLSQSLQIIREDLTDIQERLDYFKKVHQRFKDLSGPYGGDEDLDSVLDSIEYLISKTNNLRRWATNYNERTGIRINLFFNISTQTDSRTNLEIAELTSKIAVSTQRDSSSMITMAAVTMFFLPGTFVSALFSMVFFDTQGNSLSVGSQWWLFPVITIPLTIAVFVAWVLWQRRRNRKDLQSLGISRSTELINFEEKDHSRDK</sequence>
<dbReference type="InParanoid" id="A0A409XQM0"/>
<reference evidence="2 3" key="1">
    <citation type="journal article" date="2018" name="Evol. Lett.">
        <title>Horizontal gene cluster transfer increased hallucinogenic mushroom diversity.</title>
        <authorList>
            <person name="Reynolds H.T."/>
            <person name="Vijayakumar V."/>
            <person name="Gluck-Thaler E."/>
            <person name="Korotkin H.B."/>
            <person name="Matheny P.B."/>
            <person name="Slot J.C."/>
        </authorList>
    </citation>
    <scope>NUCLEOTIDE SEQUENCE [LARGE SCALE GENOMIC DNA]</scope>
    <source>
        <strain evidence="2 3">2631</strain>
    </source>
</reference>
<evidence type="ECO:0000313" key="3">
    <source>
        <dbReference type="Proteomes" id="UP000283269"/>
    </source>
</evidence>
<dbReference type="STRING" id="93625.A0A409XQM0"/>
<proteinExistence type="predicted"/>
<feature type="non-terminal residue" evidence="2">
    <location>
        <position position="1"/>
    </location>
</feature>
<gene>
    <name evidence="2" type="ORF">CVT25_006210</name>
</gene>
<dbReference type="OrthoDB" id="2866354at2759"/>
<evidence type="ECO:0000313" key="2">
    <source>
        <dbReference type="EMBL" id="PPQ93028.1"/>
    </source>
</evidence>
<keyword evidence="1" id="KW-0812">Transmembrane</keyword>
<evidence type="ECO:0000256" key="1">
    <source>
        <dbReference type="SAM" id="Phobius"/>
    </source>
</evidence>
<dbReference type="AlphaFoldDB" id="A0A409XQM0"/>
<keyword evidence="3" id="KW-1185">Reference proteome</keyword>
<keyword evidence="1" id="KW-0472">Membrane</keyword>
<comment type="caution">
    <text evidence="2">The sequence shown here is derived from an EMBL/GenBank/DDBJ whole genome shotgun (WGS) entry which is preliminary data.</text>
</comment>